<dbReference type="OrthoDB" id="5427329at2759"/>
<reference evidence="2" key="1">
    <citation type="submission" date="2020-01" db="EMBL/GenBank/DDBJ databases">
        <title>Identification and distribution of gene clusters putatively required for synthesis of sphingolipid metabolism inhibitors in phylogenetically diverse species of the filamentous fungus Fusarium.</title>
        <authorList>
            <person name="Kim H.-S."/>
            <person name="Busman M."/>
            <person name="Brown D.W."/>
            <person name="Divon H."/>
            <person name="Uhlig S."/>
            <person name="Proctor R.H."/>
        </authorList>
    </citation>
    <scope>NUCLEOTIDE SEQUENCE</scope>
    <source>
        <strain evidence="2">NRRL 31653</strain>
    </source>
</reference>
<proteinExistence type="predicted"/>
<organism evidence="2 3">
    <name type="scientific">Fusarium agapanthi</name>
    <dbReference type="NCBI Taxonomy" id="1803897"/>
    <lineage>
        <taxon>Eukaryota</taxon>
        <taxon>Fungi</taxon>
        <taxon>Dikarya</taxon>
        <taxon>Ascomycota</taxon>
        <taxon>Pezizomycotina</taxon>
        <taxon>Sordariomycetes</taxon>
        <taxon>Hypocreomycetidae</taxon>
        <taxon>Hypocreales</taxon>
        <taxon>Nectriaceae</taxon>
        <taxon>Fusarium</taxon>
        <taxon>Fusarium fujikuroi species complex</taxon>
    </lineage>
</organism>
<accession>A0A9P5B992</accession>
<keyword evidence="3" id="KW-1185">Reference proteome</keyword>
<evidence type="ECO:0000313" key="2">
    <source>
        <dbReference type="EMBL" id="KAF4496843.1"/>
    </source>
</evidence>
<dbReference type="AlphaFoldDB" id="A0A9P5B992"/>
<dbReference type="Proteomes" id="UP000737391">
    <property type="component" value="Unassembled WGS sequence"/>
</dbReference>
<comment type="caution">
    <text evidence="2">The sequence shown here is derived from an EMBL/GenBank/DDBJ whole genome shotgun (WGS) entry which is preliminary data.</text>
</comment>
<dbReference type="EMBL" id="LUFC02000500">
    <property type="protein sequence ID" value="KAF4496843.1"/>
    <property type="molecule type" value="Genomic_DNA"/>
</dbReference>
<evidence type="ECO:0000313" key="3">
    <source>
        <dbReference type="Proteomes" id="UP000737391"/>
    </source>
</evidence>
<feature type="region of interest" description="Disordered" evidence="1">
    <location>
        <begin position="57"/>
        <end position="88"/>
    </location>
</feature>
<name>A0A9P5B992_9HYPO</name>
<feature type="compositionally biased region" description="Acidic residues" evidence="1">
    <location>
        <begin position="68"/>
        <end position="82"/>
    </location>
</feature>
<gene>
    <name evidence="2" type="ORF">FAGAP_6998</name>
</gene>
<protein>
    <submittedName>
        <fullName evidence="2">Uncharacterized protein</fullName>
    </submittedName>
</protein>
<evidence type="ECO:0000256" key="1">
    <source>
        <dbReference type="SAM" id="MobiDB-lite"/>
    </source>
</evidence>
<sequence>MNLEGSGAQQIVSAADEKPKVFESVRQLSFGLEDKYEVQKDEYETKKKSFLEYWPADPKAVPVKKEDDHDEDEGGSEYDSDEDEKKVVATKTRAQKLTKEDTDAIETKSKATKDKEAEIKQDMTRSMHVNPINAQKVIKAAGSRKKQVEQKKVMGFSASYFADTVLSWSWRQHTKNERQMSNGLFIAEWLHLSAYSWDDIKPGTDALAQKSSQTKENLVLGTSETNSCMTRYEKAWQQLFKDEKILRGSLEEDQADQAETSMVKVEIEKYGSGEDERTYLQGELSVVCNTKHGPYLFDEYDAETERYVWKERDPIEEDSTLAKLAAEFPFLAYNIRYEIRLMGQSKILAPLGRSRGIMTGTDYEPPTILHMKAMFYPFSRRFYH</sequence>